<dbReference type="InterPro" id="IPR027417">
    <property type="entry name" value="P-loop_NTPase"/>
</dbReference>
<feature type="domain" description="AAA+ ATPase" evidence="3">
    <location>
        <begin position="34"/>
        <end position="153"/>
    </location>
</feature>
<geneLocation type="plasmid" evidence="4">
    <name>p1</name>
</geneLocation>
<proteinExistence type="predicted"/>
<keyword evidence="4" id="KW-0614">Plasmid</keyword>
<evidence type="ECO:0000259" key="2">
    <source>
        <dbReference type="SMART" id="SM00255"/>
    </source>
</evidence>
<dbReference type="SUPFAM" id="SSF52200">
    <property type="entry name" value="Toll/Interleukin receptor TIR domain"/>
    <property type="match status" value="1"/>
</dbReference>
<evidence type="ECO:0000256" key="1">
    <source>
        <dbReference type="SAM" id="Coils"/>
    </source>
</evidence>
<dbReference type="InterPro" id="IPR035897">
    <property type="entry name" value="Toll_tir_struct_dom_sf"/>
</dbReference>
<dbReference type="GO" id="GO:0007165">
    <property type="term" value="P:signal transduction"/>
    <property type="evidence" value="ECO:0007669"/>
    <property type="project" value="InterPro"/>
</dbReference>
<dbReference type="InterPro" id="IPR003593">
    <property type="entry name" value="AAA+_ATPase"/>
</dbReference>
<evidence type="ECO:0000313" key="4">
    <source>
        <dbReference type="EMBL" id="QCO17168.1"/>
    </source>
</evidence>
<protein>
    <submittedName>
        <fullName evidence="4">TIR domain-containing protein</fullName>
    </submittedName>
</protein>
<accession>A0A4D8R251</accession>
<name>A0A4D8R251_AZOBR</name>
<organism evidence="4 5">
    <name type="scientific">Azospirillum brasilense</name>
    <dbReference type="NCBI Taxonomy" id="192"/>
    <lineage>
        <taxon>Bacteria</taxon>
        <taxon>Pseudomonadati</taxon>
        <taxon>Pseudomonadota</taxon>
        <taxon>Alphaproteobacteria</taxon>
        <taxon>Rhodospirillales</taxon>
        <taxon>Azospirillaceae</taxon>
        <taxon>Azospirillum</taxon>
    </lineage>
</organism>
<dbReference type="InterPro" id="IPR000157">
    <property type="entry name" value="TIR_dom"/>
</dbReference>
<reference evidence="4 5" key="1">
    <citation type="submission" date="2018-09" db="EMBL/GenBank/DDBJ databases">
        <title>Whole genome based analysis of evolution and adaptive divergence in Indian and Brazilian strains of Azospirillum brasilense.</title>
        <authorList>
            <person name="Singh C."/>
            <person name="Tripathi A.K."/>
        </authorList>
    </citation>
    <scope>NUCLEOTIDE SEQUENCE [LARGE SCALE GENOMIC DNA]</scope>
    <source>
        <strain evidence="4 5">MTCC4039</strain>
        <plasmid evidence="4 5">p1</plasmid>
    </source>
</reference>
<dbReference type="Gene3D" id="3.40.50.10140">
    <property type="entry name" value="Toll/interleukin-1 receptor homology (TIR) domain"/>
    <property type="match status" value="1"/>
</dbReference>
<gene>
    <name evidence="4" type="ORF">D3869_18060</name>
</gene>
<dbReference type="Gene3D" id="3.40.50.300">
    <property type="entry name" value="P-loop containing nucleotide triphosphate hydrolases"/>
    <property type="match status" value="1"/>
</dbReference>
<dbReference type="AlphaFoldDB" id="A0A4D8R251"/>
<dbReference type="SMART" id="SM00382">
    <property type="entry name" value="AAA"/>
    <property type="match status" value="1"/>
</dbReference>
<keyword evidence="1" id="KW-0175">Coiled coil</keyword>
<feature type="coiled-coil region" evidence="1">
    <location>
        <begin position="479"/>
        <end position="508"/>
    </location>
</feature>
<dbReference type="Pfam" id="PF13676">
    <property type="entry name" value="TIR_2"/>
    <property type="match status" value="1"/>
</dbReference>
<dbReference type="EMBL" id="CP032346">
    <property type="protein sequence ID" value="QCO17168.1"/>
    <property type="molecule type" value="Genomic_DNA"/>
</dbReference>
<dbReference type="SUPFAM" id="SSF52540">
    <property type="entry name" value="P-loop containing nucleoside triphosphate hydrolases"/>
    <property type="match status" value="1"/>
</dbReference>
<dbReference type="CDD" id="cd00009">
    <property type="entry name" value="AAA"/>
    <property type="match status" value="1"/>
</dbReference>
<dbReference type="SMART" id="SM00255">
    <property type="entry name" value="TIR"/>
    <property type="match status" value="1"/>
</dbReference>
<sequence length="518" mass="58685">MPYLEEVFCLSGVPTHTFVQPVEYGQLKVAIRTPGRCVVVEGPSGIGKTTSVTRILEELGVADASLMLSARKPNDVEFISELPNMRDIGTVIVDDFHRLPDEVKQRLSDYMKTLADAASPSNKLILVGINKAGERLVRFAHDLGMRMDVFRLEANPEDKILELIGLGEQALNISLRHKDSVIAKAQGSFHITQILCHNICVKSDITESSHQHCEVPTSVEVITESVMESFSRVFFEPAILFARGFKPRRGGRAPYLHILRWLSEANEWSIDLRSEITQRPLHRGSVGQVVEKGHLQNFLIEKRDKLEAYFHYEPESSVLSIEDPKFVFFIKNLVWRNFTKQAGFVNDHFPSRYDFALSFAGADRSVAEALFKALEDREIHVFYDFNEQHLIIGADVEEYLAPIYRSEAKYIVPFLSPQYPTRLWTKIESENFKHRFGNQSVLPIRFTTVQEGFFSDIQKYGGLVYDPTGNLDQQVETIANTLEKRLSSDKQEAAVAQAQARIEEMETEESKEGAVAAV</sequence>
<dbReference type="Proteomes" id="UP000298693">
    <property type="component" value="Plasmid p1"/>
</dbReference>
<feature type="domain" description="TIR" evidence="2">
    <location>
        <begin position="352"/>
        <end position="481"/>
    </location>
</feature>
<evidence type="ECO:0000259" key="3">
    <source>
        <dbReference type="SMART" id="SM00382"/>
    </source>
</evidence>
<evidence type="ECO:0000313" key="5">
    <source>
        <dbReference type="Proteomes" id="UP000298693"/>
    </source>
</evidence>